<evidence type="ECO:0000313" key="3">
    <source>
        <dbReference type="EMBL" id="PKK90010.1"/>
    </source>
</evidence>
<protein>
    <recommendedName>
        <fullName evidence="5">SHOCT domain-containing protein</fullName>
    </recommendedName>
</protein>
<evidence type="ECO:0000313" key="4">
    <source>
        <dbReference type="Proteomes" id="UP000233256"/>
    </source>
</evidence>
<dbReference type="EMBL" id="PGXC01000009">
    <property type="protein sequence ID" value="PKK90010.1"/>
    <property type="molecule type" value="Genomic_DNA"/>
</dbReference>
<reference evidence="3 4" key="1">
    <citation type="journal article" date="2017" name="ISME J.">
        <title>Potential for microbial H2 and metal transformations associated with novel bacteria and archaea in deep terrestrial subsurface sediments.</title>
        <authorList>
            <person name="Hernsdorf A.W."/>
            <person name="Amano Y."/>
            <person name="Miyakawa K."/>
            <person name="Ise K."/>
            <person name="Suzuki Y."/>
            <person name="Anantharaman K."/>
            <person name="Probst A."/>
            <person name="Burstein D."/>
            <person name="Thomas B.C."/>
            <person name="Banfield J.F."/>
        </authorList>
    </citation>
    <scope>NUCLEOTIDE SEQUENCE [LARGE SCALE GENOMIC DNA]</scope>
    <source>
        <strain evidence="3">HGW-Wallbacteria-1</strain>
    </source>
</reference>
<evidence type="ECO:0008006" key="5">
    <source>
        <dbReference type="Google" id="ProtNLM"/>
    </source>
</evidence>
<feature type="region of interest" description="Disordered" evidence="1">
    <location>
        <begin position="267"/>
        <end position="313"/>
    </location>
</feature>
<gene>
    <name evidence="3" type="ORF">CVV64_11855</name>
</gene>
<accession>A0A2N1PNW3</accession>
<feature type="region of interest" description="Disordered" evidence="1">
    <location>
        <begin position="70"/>
        <end position="97"/>
    </location>
</feature>
<proteinExistence type="predicted"/>
<dbReference type="Proteomes" id="UP000233256">
    <property type="component" value="Unassembled WGS sequence"/>
</dbReference>
<feature type="signal peptide" evidence="2">
    <location>
        <begin position="1"/>
        <end position="22"/>
    </location>
</feature>
<feature type="compositionally biased region" description="Low complexity" evidence="1">
    <location>
        <begin position="274"/>
        <end position="283"/>
    </location>
</feature>
<evidence type="ECO:0000256" key="1">
    <source>
        <dbReference type="SAM" id="MobiDB-lite"/>
    </source>
</evidence>
<comment type="caution">
    <text evidence="3">The sequence shown here is derived from an EMBL/GenBank/DDBJ whole genome shotgun (WGS) entry which is preliminary data.</text>
</comment>
<name>A0A2N1PNW3_9BACT</name>
<feature type="compositionally biased region" description="Basic and acidic residues" evidence="1">
    <location>
        <begin position="284"/>
        <end position="299"/>
    </location>
</feature>
<keyword evidence="2" id="KW-0732">Signal</keyword>
<feature type="chain" id="PRO_5014599394" description="SHOCT domain-containing protein" evidence="2">
    <location>
        <begin position="23"/>
        <end position="313"/>
    </location>
</feature>
<sequence>MVRKHILITFLLSALISALISASPISPTLCGEKAVQDHLTKLKTLQSMRDEGLISQIEFNKLKNRLLDSLTEPSSNRNGGSADAISAPASEATSDNSIRKSPISLRVAVFPPLHVDTPSTSGWIFREVMQEFQTLYPSETILFTGYSDILRASSAIFDSKGQCDFKKAIPMVKADLIILIKADHLSVTENVEHQDDLKSQISSGALLNLSFTFYSARNSKVIHSGRMRKRYAALAPASTLRLDLYPRIARYILARFRKKYHTLAQLRSSVTNDSPASSESATPSEKHSEKHSDKPENLKQRLQSLKSRYSRTK</sequence>
<organism evidence="3 4">
    <name type="scientific">Candidatus Wallbacteria bacterium HGW-Wallbacteria-1</name>
    <dbReference type="NCBI Taxonomy" id="2013854"/>
    <lineage>
        <taxon>Bacteria</taxon>
        <taxon>Candidatus Walliibacteriota</taxon>
    </lineage>
</organism>
<evidence type="ECO:0000256" key="2">
    <source>
        <dbReference type="SAM" id="SignalP"/>
    </source>
</evidence>
<dbReference type="AlphaFoldDB" id="A0A2N1PNW3"/>